<dbReference type="Proteomes" id="UP000188184">
    <property type="component" value="Chromosome"/>
</dbReference>
<dbReference type="PANTHER" id="PTHR11104:SF0">
    <property type="entry name" value="SPBETA PROPHAGE-DERIVED AMINOGLYCOSIDE N(3')-ACETYLTRANSFERASE-LIKE PROTEIN YOKD"/>
    <property type="match status" value="1"/>
</dbReference>
<accession>A0A1Q2L217</accession>
<evidence type="ECO:0000313" key="5">
    <source>
        <dbReference type="EMBL" id="AQQ54471.1"/>
    </source>
</evidence>
<dbReference type="PANTHER" id="PTHR11104">
    <property type="entry name" value="AMINOGLYCOSIDE N3-ACETYLTRANSFERASE"/>
    <property type="match status" value="1"/>
</dbReference>
<reference evidence="5 6" key="1">
    <citation type="submission" date="2017-02" db="EMBL/GenBank/DDBJ databases">
        <title>The complete genomic sequence of a novel cold adapted crude oil-degrading bacterium Planococcus qaidamina Y42.</title>
        <authorList>
            <person name="Yang R."/>
        </authorList>
    </citation>
    <scope>NUCLEOTIDE SEQUENCE [LARGE SCALE GENOMIC DNA]</scope>
    <source>
        <strain evidence="5 6">Y42</strain>
    </source>
</reference>
<comment type="similarity">
    <text evidence="1 4">Belongs to the antibiotic N-acetyltransferase family.</text>
</comment>
<evidence type="ECO:0000256" key="4">
    <source>
        <dbReference type="RuleBase" id="RU365031"/>
    </source>
</evidence>
<protein>
    <recommendedName>
        <fullName evidence="4">Aminoglycoside N(3)-acetyltransferase</fullName>
        <ecNumber evidence="4">2.3.1.-</ecNumber>
    </recommendedName>
</protein>
<dbReference type="RefSeq" id="WP_077590364.1">
    <property type="nucleotide sequence ID" value="NZ_CP019640.1"/>
</dbReference>
<evidence type="ECO:0000256" key="2">
    <source>
        <dbReference type="ARBA" id="ARBA00022679"/>
    </source>
</evidence>
<dbReference type="GO" id="GO:0046677">
    <property type="term" value="P:response to antibiotic"/>
    <property type="evidence" value="ECO:0007669"/>
    <property type="project" value="UniProtKB-KW"/>
</dbReference>
<sequence length="271" mass="29884">MTELMTIMATKEFQEKQKLKKQLVALGISAGDSIMVHSSLSAIGWVAGGAQAAVEALLETVTETGTVVMPAQSPDNSDPMYWMAPPVPEDWHQAIRDSYPAYDRHLSSLRGMGRIAECFHRHPGTIRSMHPAHSFMAWGQHAAEWMSDHPLEDSFGEHSPLGKMMKADVKIVLIGVGFDSCTALHFAEFAQDNRTVSPQGAAMMHNGQRVWRAYDCVDTDSDRFPEIAAAYPGSMTEGFLGQAKTIIIPMKPLVEFGITWLKDHPATKEES</sequence>
<keyword evidence="3 4" id="KW-0012">Acyltransferase</keyword>
<dbReference type="KEGG" id="pmar:B0X71_16095"/>
<evidence type="ECO:0000256" key="1">
    <source>
        <dbReference type="ARBA" id="ARBA00006383"/>
    </source>
</evidence>
<dbReference type="InterPro" id="IPR003679">
    <property type="entry name" value="Amioglycoside_AcTrfase"/>
</dbReference>
<dbReference type="Pfam" id="PF02522">
    <property type="entry name" value="Antibiotic_NAT"/>
    <property type="match status" value="1"/>
</dbReference>
<dbReference type="AlphaFoldDB" id="A0A1Q2L217"/>
<dbReference type="EC" id="2.3.1.-" evidence="4"/>
<dbReference type="SUPFAM" id="SSF110710">
    <property type="entry name" value="TTHA0583/YokD-like"/>
    <property type="match status" value="1"/>
</dbReference>
<dbReference type="InterPro" id="IPR028345">
    <property type="entry name" value="Antibiotic_NAT-like"/>
</dbReference>
<keyword evidence="4" id="KW-0046">Antibiotic resistance</keyword>
<dbReference type="GO" id="GO:0046353">
    <property type="term" value="F:aminoglycoside 3-N-acetyltransferase activity"/>
    <property type="evidence" value="ECO:0007669"/>
    <property type="project" value="UniProtKB-EC"/>
</dbReference>
<proteinExistence type="inferred from homology"/>
<keyword evidence="6" id="KW-1185">Reference proteome</keyword>
<dbReference type="OrthoDB" id="7330654at2"/>
<gene>
    <name evidence="5" type="ORF">B0X71_16095</name>
</gene>
<evidence type="ECO:0000256" key="3">
    <source>
        <dbReference type="ARBA" id="ARBA00023315"/>
    </source>
</evidence>
<name>A0A1Q2L217_9BACL</name>
<keyword evidence="2 4" id="KW-0808">Transferase</keyword>
<dbReference type="EMBL" id="CP019640">
    <property type="protein sequence ID" value="AQQ54471.1"/>
    <property type="molecule type" value="Genomic_DNA"/>
</dbReference>
<evidence type="ECO:0000313" key="6">
    <source>
        <dbReference type="Proteomes" id="UP000188184"/>
    </source>
</evidence>
<organism evidence="5 6">
    <name type="scientific">Planococcus lenghuensis</name>
    <dbReference type="NCBI Taxonomy" id="2213202"/>
    <lineage>
        <taxon>Bacteria</taxon>
        <taxon>Bacillati</taxon>
        <taxon>Bacillota</taxon>
        <taxon>Bacilli</taxon>
        <taxon>Bacillales</taxon>
        <taxon>Caryophanaceae</taxon>
        <taxon>Planococcus</taxon>
    </lineage>
</organism>
<comment type="catalytic activity">
    <reaction evidence="4">
        <text>a 2-deoxystreptamine antibiotic + acetyl-CoA = an N(3)-acetyl-2-deoxystreptamine antibiotic + CoA + H(+)</text>
        <dbReference type="Rhea" id="RHEA:12665"/>
        <dbReference type="ChEBI" id="CHEBI:15378"/>
        <dbReference type="ChEBI" id="CHEBI:57287"/>
        <dbReference type="ChEBI" id="CHEBI:57288"/>
        <dbReference type="ChEBI" id="CHEBI:57921"/>
        <dbReference type="ChEBI" id="CHEBI:77452"/>
        <dbReference type="EC" id="2.3.1.81"/>
    </reaction>
</comment>